<dbReference type="InterPro" id="IPR025638">
    <property type="entry name" value="DUF4336"/>
</dbReference>
<evidence type="ECO:0000313" key="2">
    <source>
        <dbReference type="Proteomes" id="UP001163846"/>
    </source>
</evidence>
<accession>A0AA38UH11</accession>
<comment type="caution">
    <text evidence="1">The sequence shown here is derived from an EMBL/GenBank/DDBJ whole genome shotgun (WGS) entry which is preliminary data.</text>
</comment>
<protein>
    <recommendedName>
        <fullName evidence="3">DUF4336 domain-containing protein</fullName>
    </recommendedName>
</protein>
<sequence>MPQQAIPMMLPDLVIREVTTGVWTFSRPFGRGPLGLLPWGGRSTAIKLLNGDVWVLASTPLTEDTKATIDTLGPVKWIIAADIVHHMFLGQYKKEYPEAKVIGVEGLKEKKKKNKETLMIDGEYGVDPPETQYGFENEIKACYFSGFANKDVAFLHVASKTLIVADLLFNLPGTEQYSKTKVSPKVPIIGKLNPESGMHKRLLWTIGKDKDAMRRDAKTVSEWDFERIIMCHGDVIEAGSKRAWEEAYSKFLS</sequence>
<dbReference type="SUPFAM" id="SSF56281">
    <property type="entry name" value="Metallo-hydrolase/oxidoreductase"/>
    <property type="match status" value="1"/>
</dbReference>
<name>A0AA38UH11_9AGAR</name>
<evidence type="ECO:0008006" key="3">
    <source>
        <dbReference type="Google" id="ProtNLM"/>
    </source>
</evidence>
<dbReference type="EMBL" id="MU806050">
    <property type="protein sequence ID" value="KAJ3841154.1"/>
    <property type="molecule type" value="Genomic_DNA"/>
</dbReference>
<dbReference type="InterPro" id="IPR036866">
    <property type="entry name" value="RibonucZ/Hydroxyglut_hydro"/>
</dbReference>
<organism evidence="1 2">
    <name type="scientific">Lentinula raphanica</name>
    <dbReference type="NCBI Taxonomy" id="153919"/>
    <lineage>
        <taxon>Eukaryota</taxon>
        <taxon>Fungi</taxon>
        <taxon>Dikarya</taxon>
        <taxon>Basidiomycota</taxon>
        <taxon>Agaricomycotina</taxon>
        <taxon>Agaricomycetes</taxon>
        <taxon>Agaricomycetidae</taxon>
        <taxon>Agaricales</taxon>
        <taxon>Marasmiineae</taxon>
        <taxon>Omphalotaceae</taxon>
        <taxon>Lentinula</taxon>
    </lineage>
</organism>
<dbReference type="Proteomes" id="UP001163846">
    <property type="component" value="Unassembled WGS sequence"/>
</dbReference>
<dbReference type="AlphaFoldDB" id="A0AA38UH11"/>
<proteinExistence type="predicted"/>
<reference evidence="1" key="1">
    <citation type="submission" date="2022-08" db="EMBL/GenBank/DDBJ databases">
        <authorList>
            <consortium name="DOE Joint Genome Institute"/>
            <person name="Min B."/>
            <person name="Riley R."/>
            <person name="Sierra-Patev S."/>
            <person name="Naranjo-Ortiz M."/>
            <person name="Looney B."/>
            <person name="Konkel Z."/>
            <person name="Slot J.C."/>
            <person name="Sakamoto Y."/>
            <person name="Steenwyk J.L."/>
            <person name="Rokas A."/>
            <person name="Carro J."/>
            <person name="Camarero S."/>
            <person name="Ferreira P."/>
            <person name="Molpeceres G."/>
            <person name="Ruiz-Duenas F.J."/>
            <person name="Serrano A."/>
            <person name="Henrissat B."/>
            <person name="Drula E."/>
            <person name="Hughes K.W."/>
            <person name="Mata J.L."/>
            <person name="Ishikawa N.K."/>
            <person name="Vargas-Isla R."/>
            <person name="Ushijima S."/>
            <person name="Smith C.A."/>
            <person name="Ahrendt S."/>
            <person name="Andreopoulos W."/>
            <person name="He G."/>
            <person name="Labutti K."/>
            <person name="Lipzen A."/>
            <person name="Ng V."/>
            <person name="Sandor L."/>
            <person name="Barry K."/>
            <person name="Martinez A.T."/>
            <person name="Xiao Y."/>
            <person name="Gibbons J.G."/>
            <person name="Terashima K."/>
            <person name="Hibbett D.S."/>
            <person name="Grigoriev I.V."/>
        </authorList>
    </citation>
    <scope>NUCLEOTIDE SEQUENCE</scope>
    <source>
        <strain evidence="1">TFB9207</strain>
    </source>
</reference>
<dbReference type="PANTHER" id="PTHR33835:SF1">
    <property type="entry name" value="METALLO-BETA-LACTAMASE DOMAIN-CONTAINING PROTEIN"/>
    <property type="match status" value="1"/>
</dbReference>
<dbReference type="PANTHER" id="PTHR33835">
    <property type="entry name" value="YALI0C07656P"/>
    <property type="match status" value="1"/>
</dbReference>
<keyword evidence="2" id="KW-1185">Reference proteome</keyword>
<evidence type="ECO:0000313" key="1">
    <source>
        <dbReference type="EMBL" id="KAJ3841154.1"/>
    </source>
</evidence>
<gene>
    <name evidence="1" type="ORF">F5878DRAFT_557873</name>
</gene>